<protein>
    <submittedName>
        <fullName evidence="1">Uncharacterized protein</fullName>
    </submittedName>
</protein>
<organism evidence="1">
    <name type="scientific">marine sediment metagenome</name>
    <dbReference type="NCBI Taxonomy" id="412755"/>
    <lineage>
        <taxon>unclassified sequences</taxon>
        <taxon>metagenomes</taxon>
        <taxon>ecological metagenomes</taxon>
    </lineage>
</organism>
<sequence length="82" mass="9607">MEKQTRPKWCPHKDCIFIRSADSRTCGGRLPEPSEHNGALNTHRFCMYEGYSSCYKVNASDLDWFRWVFDALDGKKTSWKSK</sequence>
<dbReference type="AlphaFoldDB" id="A0A0F9C1S0"/>
<gene>
    <name evidence="1" type="ORF">LCGC14_2721290</name>
</gene>
<comment type="caution">
    <text evidence="1">The sequence shown here is derived from an EMBL/GenBank/DDBJ whole genome shotgun (WGS) entry which is preliminary data.</text>
</comment>
<accession>A0A0F9C1S0</accession>
<reference evidence="1" key="1">
    <citation type="journal article" date="2015" name="Nature">
        <title>Complex archaea that bridge the gap between prokaryotes and eukaryotes.</title>
        <authorList>
            <person name="Spang A."/>
            <person name="Saw J.H."/>
            <person name="Jorgensen S.L."/>
            <person name="Zaremba-Niedzwiedzka K."/>
            <person name="Martijn J."/>
            <person name="Lind A.E."/>
            <person name="van Eijk R."/>
            <person name="Schleper C."/>
            <person name="Guy L."/>
            <person name="Ettema T.J."/>
        </authorList>
    </citation>
    <scope>NUCLEOTIDE SEQUENCE</scope>
</reference>
<dbReference type="EMBL" id="LAZR01049022">
    <property type="protein sequence ID" value="KKK90611.1"/>
    <property type="molecule type" value="Genomic_DNA"/>
</dbReference>
<name>A0A0F9C1S0_9ZZZZ</name>
<evidence type="ECO:0000313" key="1">
    <source>
        <dbReference type="EMBL" id="KKK90611.1"/>
    </source>
</evidence>
<proteinExistence type="predicted"/>